<evidence type="ECO:0000313" key="2">
    <source>
        <dbReference type="EMBL" id="KAE9011241.1"/>
    </source>
</evidence>
<dbReference type="AlphaFoldDB" id="A0A6A3KVA4"/>
<evidence type="ECO:0000256" key="1">
    <source>
        <dbReference type="SAM" id="MobiDB-lite"/>
    </source>
</evidence>
<feature type="region of interest" description="Disordered" evidence="1">
    <location>
        <begin position="75"/>
        <end position="132"/>
    </location>
</feature>
<reference evidence="2 3" key="1">
    <citation type="submission" date="2018-09" db="EMBL/GenBank/DDBJ databases">
        <title>Genomic investigation of the strawberry pathogen Phytophthora fragariae indicates pathogenicity is determined by transcriptional variation in three key races.</title>
        <authorList>
            <person name="Adams T.M."/>
            <person name="Armitage A.D."/>
            <person name="Sobczyk M.K."/>
            <person name="Bates H.J."/>
            <person name="Dunwell J.M."/>
            <person name="Nellist C.F."/>
            <person name="Harrison R.J."/>
        </authorList>
    </citation>
    <scope>NUCLEOTIDE SEQUENCE [LARGE SCALE GENOMIC DNA]</scope>
    <source>
        <strain evidence="2 3">SCRP245</strain>
    </source>
</reference>
<accession>A0A6A3KVA4</accession>
<protein>
    <submittedName>
        <fullName evidence="2">Uncharacterized protein</fullName>
    </submittedName>
</protein>
<gene>
    <name evidence="2" type="ORF">PF011_g9451</name>
</gene>
<dbReference type="EMBL" id="QXFW01000471">
    <property type="protein sequence ID" value="KAE9011241.1"/>
    <property type="molecule type" value="Genomic_DNA"/>
</dbReference>
<organism evidence="2 3">
    <name type="scientific">Phytophthora fragariae</name>
    <dbReference type="NCBI Taxonomy" id="53985"/>
    <lineage>
        <taxon>Eukaryota</taxon>
        <taxon>Sar</taxon>
        <taxon>Stramenopiles</taxon>
        <taxon>Oomycota</taxon>
        <taxon>Peronosporomycetes</taxon>
        <taxon>Peronosporales</taxon>
        <taxon>Peronosporaceae</taxon>
        <taxon>Phytophthora</taxon>
    </lineage>
</organism>
<dbReference type="Proteomes" id="UP000460718">
    <property type="component" value="Unassembled WGS sequence"/>
</dbReference>
<proteinExistence type="predicted"/>
<name>A0A6A3KVA4_9STRA</name>
<sequence>MGHMAEARVLNPNISATTEAFGGHMAEARVLNPDISATTEAFGAYKVSATTQSSGLDDGAAPASLCATPVLQLRASTEREEEGGERSVEDAGPTIRGAAGTSAASTTDSSSTRHRSQVGGVQAATAEEDKRHKAEELNRQLRGLIAQHLSTAGTFKNLLTQNSDLAERAQSVLNFVFDSSSMFKEDTDSLRSLATAASLKYQDPLGGPCFELLSSTPLACNFTMAVHFLWKMMVGKEVFGPDAACYTMKTQQRTQSSAEMVHSFDLNTPDAPDSRRCDAAAQIRRSEPYCVGMDVYDGARRNPVLRVSKEGLSHKTAL</sequence>
<comment type="caution">
    <text evidence="2">The sequence shown here is derived from an EMBL/GenBank/DDBJ whole genome shotgun (WGS) entry which is preliminary data.</text>
</comment>
<evidence type="ECO:0000313" key="3">
    <source>
        <dbReference type="Proteomes" id="UP000460718"/>
    </source>
</evidence>
<feature type="compositionally biased region" description="Low complexity" evidence="1">
    <location>
        <begin position="97"/>
        <end position="110"/>
    </location>
</feature>